<protein>
    <submittedName>
        <fullName evidence="2">ABC transporter substrate-binding protein</fullName>
    </submittedName>
</protein>
<gene>
    <name evidence="2" type="ORF">ACFOYW_07175</name>
</gene>
<evidence type="ECO:0000313" key="3">
    <source>
        <dbReference type="Proteomes" id="UP001595900"/>
    </source>
</evidence>
<dbReference type="SUPFAM" id="SSF53850">
    <property type="entry name" value="Periplasmic binding protein-like II"/>
    <property type="match status" value="1"/>
</dbReference>
<dbReference type="PANTHER" id="PTHR43649:SF30">
    <property type="entry name" value="ABC TRANSPORTER SUBSTRATE-BINDING PROTEIN"/>
    <property type="match status" value="1"/>
</dbReference>
<comment type="caution">
    <text evidence="2">The sequence shown here is derived from an EMBL/GenBank/DDBJ whole genome shotgun (WGS) entry which is preliminary data.</text>
</comment>
<keyword evidence="3" id="KW-1185">Reference proteome</keyword>
<dbReference type="EMBL" id="JBHSCN010000005">
    <property type="protein sequence ID" value="MFC4243150.1"/>
    <property type="molecule type" value="Genomic_DNA"/>
</dbReference>
<name>A0ABV8Q458_9MICO</name>
<proteinExistence type="predicted"/>
<dbReference type="Proteomes" id="UP001595900">
    <property type="component" value="Unassembled WGS sequence"/>
</dbReference>
<dbReference type="PANTHER" id="PTHR43649">
    <property type="entry name" value="ARABINOSE-BINDING PROTEIN-RELATED"/>
    <property type="match status" value="1"/>
</dbReference>
<organism evidence="2 3">
    <name type="scientific">Gryllotalpicola reticulitermitis</name>
    <dbReference type="NCBI Taxonomy" id="1184153"/>
    <lineage>
        <taxon>Bacteria</taxon>
        <taxon>Bacillati</taxon>
        <taxon>Actinomycetota</taxon>
        <taxon>Actinomycetes</taxon>
        <taxon>Micrococcales</taxon>
        <taxon>Microbacteriaceae</taxon>
        <taxon>Gryllotalpicola</taxon>
    </lineage>
</organism>
<dbReference type="Gene3D" id="3.40.190.10">
    <property type="entry name" value="Periplasmic binding protein-like II"/>
    <property type="match status" value="2"/>
</dbReference>
<evidence type="ECO:0000256" key="1">
    <source>
        <dbReference type="SAM" id="SignalP"/>
    </source>
</evidence>
<accession>A0ABV8Q458</accession>
<reference evidence="3" key="1">
    <citation type="journal article" date="2019" name="Int. J. Syst. Evol. Microbiol.">
        <title>The Global Catalogue of Microorganisms (GCM) 10K type strain sequencing project: providing services to taxonomists for standard genome sequencing and annotation.</title>
        <authorList>
            <consortium name="The Broad Institute Genomics Platform"/>
            <consortium name="The Broad Institute Genome Sequencing Center for Infectious Disease"/>
            <person name="Wu L."/>
            <person name="Ma J."/>
        </authorList>
    </citation>
    <scope>NUCLEOTIDE SEQUENCE [LARGE SCALE GENOMIC DNA]</scope>
    <source>
        <strain evidence="3">CGMCC 1.10363</strain>
    </source>
</reference>
<sequence length="449" mass="47133">MNSLESFKRRPIARREFLALGGAAALLPLLAACTGGGSNASTSTGGGDGSKGPITFWDGVGPGQFNAESKTVTEAYAPKKGLPKASYQVITTPNTYEGLQAAIAAGNGPAVSGGYAFQAFQFANEGAIAYADTLVANLKKAGIYDDYPASAWAPFKTSKGYVAAPWGFDIRVPWVNQALLNKAGVDALPTDWDSWLAAAKSLAKIGVYGFGTAASASSAYGGHAMVSLMINNGGGLYDENGKPDATYSRNVEAMDFVRELHAAGAIDPGSVSYTDQNLYDSFKNRKTAIGFTNATLPALTSLPKGELVMPDPIKGPHGDVGTLQYLKNYMMYTHTTSQAGSEAFMQYWLQAFIGANGLFAKGDTGALPIRKSVIALPQYQSDPNTKKVLEQWEPIAKGYSARGTTLFASLAAADNGTAVQQFAQTMLEGKTDSKTALATLQKGLLAVSS</sequence>
<keyword evidence="1" id="KW-0732">Signal</keyword>
<dbReference type="RefSeq" id="WP_390228149.1">
    <property type="nucleotide sequence ID" value="NZ_JBHSCN010000005.1"/>
</dbReference>
<dbReference type="InterPro" id="IPR050490">
    <property type="entry name" value="Bact_solute-bd_prot1"/>
</dbReference>
<dbReference type="PROSITE" id="PS51318">
    <property type="entry name" value="TAT"/>
    <property type="match status" value="1"/>
</dbReference>
<feature type="chain" id="PRO_5047381643" evidence="1">
    <location>
        <begin position="32"/>
        <end position="449"/>
    </location>
</feature>
<feature type="signal peptide" evidence="1">
    <location>
        <begin position="1"/>
        <end position="31"/>
    </location>
</feature>
<evidence type="ECO:0000313" key="2">
    <source>
        <dbReference type="EMBL" id="MFC4243150.1"/>
    </source>
</evidence>
<dbReference type="InterPro" id="IPR006311">
    <property type="entry name" value="TAT_signal"/>
</dbReference>